<dbReference type="OrthoDB" id="5410040at2759"/>
<dbReference type="EMBL" id="FQ311470">
    <property type="protein sequence ID" value="CBQ72843.1"/>
    <property type="molecule type" value="Genomic_DNA"/>
</dbReference>
<feature type="compositionally biased region" description="Basic and acidic residues" evidence="1">
    <location>
        <begin position="66"/>
        <end position="76"/>
    </location>
</feature>
<dbReference type="eggNOG" id="ENOG502RDSY">
    <property type="taxonomic scope" value="Eukaryota"/>
</dbReference>
<dbReference type="Proteomes" id="UP000008867">
    <property type="component" value="Chromosome 5"/>
</dbReference>
<keyword evidence="3" id="KW-1185">Reference proteome</keyword>
<evidence type="ECO:0000313" key="2">
    <source>
        <dbReference type="EMBL" id="CBQ72843.1"/>
    </source>
</evidence>
<dbReference type="AlphaFoldDB" id="E7A013"/>
<protein>
    <submittedName>
        <fullName evidence="2">Uncharacterized protein</fullName>
    </submittedName>
</protein>
<reference evidence="2 3" key="1">
    <citation type="journal article" date="2010" name="Science">
        <title>Pathogenicity determinants in smut fungi revealed by genome comparison.</title>
        <authorList>
            <person name="Schirawski J."/>
            <person name="Mannhaupt G."/>
            <person name="Muench K."/>
            <person name="Brefort T."/>
            <person name="Schipper K."/>
            <person name="Doehlemann G."/>
            <person name="Di Stasio M."/>
            <person name="Roessel N."/>
            <person name="Mendoza-Mendoza A."/>
            <person name="Pester D."/>
            <person name="Mueller O."/>
            <person name="Winterberg B."/>
            <person name="Meyer E."/>
            <person name="Ghareeb H."/>
            <person name="Wollenberg T."/>
            <person name="Muensterkoetter M."/>
            <person name="Wong P."/>
            <person name="Walter M."/>
            <person name="Stukenbrock E."/>
            <person name="Gueldener U."/>
            <person name="Kahmann R."/>
        </authorList>
    </citation>
    <scope>NUCLEOTIDE SEQUENCE [LARGE SCALE GENOMIC DNA]</scope>
    <source>
        <strain evidence="3">SRZ2</strain>
    </source>
</reference>
<dbReference type="HOGENOM" id="CLU_174998_0_0_1"/>
<gene>
    <name evidence="2" type="ORF">sr16575</name>
</gene>
<accession>E7A013</accession>
<sequence>MWSALASLANPSLRTRRLATSSFFIATFAASILTVSLSASTILPCPANSRSKTRGTLADGDTAPVEAHKEEQEGAREAWQGRGAIGQKVVLTRKGGWIEIDQPLKQAS</sequence>
<proteinExistence type="predicted"/>
<dbReference type="VEuPathDB" id="FungiDB:sr16575"/>
<feature type="region of interest" description="Disordered" evidence="1">
    <location>
        <begin position="48"/>
        <end position="78"/>
    </location>
</feature>
<evidence type="ECO:0000313" key="3">
    <source>
        <dbReference type="Proteomes" id="UP000008867"/>
    </source>
</evidence>
<evidence type="ECO:0000256" key="1">
    <source>
        <dbReference type="SAM" id="MobiDB-lite"/>
    </source>
</evidence>
<name>E7A013_SPORE</name>
<organism evidence="2 3">
    <name type="scientific">Sporisorium reilianum (strain SRZ2)</name>
    <name type="common">Maize head smut fungus</name>
    <dbReference type="NCBI Taxonomy" id="999809"/>
    <lineage>
        <taxon>Eukaryota</taxon>
        <taxon>Fungi</taxon>
        <taxon>Dikarya</taxon>
        <taxon>Basidiomycota</taxon>
        <taxon>Ustilaginomycotina</taxon>
        <taxon>Ustilaginomycetes</taxon>
        <taxon>Ustilaginales</taxon>
        <taxon>Ustilaginaceae</taxon>
        <taxon>Sporisorium</taxon>
    </lineage>
</organism>